<keyword evidence="2" id="KW-0812">Transmembrane</keyword>
<evidence type="ECO:0000256" key="1">
    <source>
        <dbReference type="SAM" id="MobiDB-lite"/>
    </source>
</evidence>
<keyword evidence="2" id="KW-0472">Membrane</keyword>
<dbReference type="OrthoDB" id="3249697at2"/>
<sequence length="538" mass="56733">MPPLQQQSTPSRPALAPTVPRPDRRRRASAVVGAALAAGVPIGPPGAMGVTASALAVTTAAVAPAAHAVPAAQVELVDTAGVIDPAALQRGLADVEFREPTRVVVYTERGADLSALSDDAASQEFNGRVLAHARRTHPEWISADGQKWADGLMVFALDPANRMMGVYYGEDRKLSTEQQADVREEAAEAARDARWTDAAVDAVDGSADRIGRPWYQDPGLVFGLGGGTLVTAGVGAGIWGAVALSKRARRKRALADLEAARAHLTSVTLDMDATEVNASLVPADDPHGARLLERFRGFRERALAATAELQRLEEAPEEEQRSKEFEKQAAALRSDVADLDGLDDAIGAASTLLNRHPGWQDAWDLQTAPLREDLRGIEGLRSTLPSDDPAVTAGLDSLEGFRAEAERRLEELGAGLSEERLTPSAALDALEGLRRGLTSRVDRLAEAVVAGAGRNREEREMMRRDIDAGRRAGRTTRGSLLDAQAGAGVYWSVGSFRSGYSAGHSSIESSRTSSSSSSGTGYGSSGGSFSGSGSSGRF</sequence>
<feature type="transmembrane region" description="Helical" evidence="2">
    <location>
        <begin position="220"/>
        <end position="244"/>
    </location>
</feature>
<feature type="compositionally biased region" description="Gly residues" evidence="1">
    <location>
        <begin position="520"/>
        <end position="538"/>
    </location>
</feature>
<feature type="region of interest" description="Disordered" evidence="1">
    <location>
        <begin position="1"/>
        <end position="25"/>
    </location>
</feature>
<dbReference type="Pfam" id="PF17173">
    <property type="entry name" value="DUF5129"/>
    <property type="match status" value="1"/>
</dbReference>
<dbReference type="AlphaFoldDB" id="A0A4Y8X1I4"/>
<dbReference type="EMBL" id="JACHMC010000001">
    <property type="protein sequence ID" value="MBB4883438.1"/>
    <property type="molecule type" value="Genomic_DNA"/>
</dbReference>
<evidence type="ECO:0000256" key="2">
    <source>
        <dbReference type="SAM" id="Phobius"/>
    </source>
</evidence>
<name>A0A4Y8X1I4_9MICC</name>
<feature type="compositionally biased region" description="Low complexity" evidence="1">
    <location>
        <begin position="503"/>
        <end position="519"/>
    </location>
</feature>
<dbReference type="Proteomes" id="UP000560081">
    <property type="component" value="Unassembled WGS sequence"/>
</dbReference>
<reference evidence="3 4" key="1">
    <citation type="submission" date="2020-08" db="EMBL/GenBank/DDBJ databases">
        <title>Sequencing the genomes of 1000 actinobacteria strains.</title>
        <authorList>
            <person name="Klenk H.-P."/>
        </authorList>
    </citation>
    <scope>NUCLEOTIDE SEQUENCE [LARGE SCALE GENOMIC DNA]</scope>
    <source>
        <strain evidence="3 4">DSM 19079</strain>
    </source>
</reference>
<keyword evidence="2" id="KW-1133">Transmembrane helix</keyword>
<protein>
    <submittedName>
        <fullName evidence="3">Putative membrane protein YgcG</fullName>
    </submittedName>
</protein>
<organism evidence="3 4">
    <name type="scientific">Micrococcus flavus</name>
    <dbReference type="NCBI Taxonomy" id="384602"/>
    <lineage>
        <taxon>Bacteria</taxon>
        <taxon>Bacillati</taxon>
        <taxon>Actinomycetota</taxon>
        <taxon>Actinomycetes</taxon>
        <taxon>Micrococcales</taxon>
        <taxon>Micrococcaceae</taxon>
        <taxon>Micrococcus</taxon>
    </lineage>
</organism>
<gene>
    <name evidence="3" type="ORF">BJ976_001789</name>
</gene>
<keyword evidence="4" id="KW-1185">Reference proteome</keyword>
<comment type="caution">
    <text evidence="3">The sequence shown here is derived from an EMBL/GenBank/DDBJ whole genome shotgun (WGS) entry which is preliminary data.</text>
</comment>
<evidence type="ECO:0000313" key="4">
    <source>
        <dbReference type="Proteomes" id="UP000560081"/>
    </source>
</evidence>
<proteinExistence type="predicted"/>
<dbReference type="RefSeq" id="WP_135029958.1">
    <property type="nucleotide sequence ID" value="NZ_BMLA01000002.1"/>
</dbReference>
<dbReference type="InterPro" id="IPR033435">
    <property type="entry name" value="DUF5129"/>
</dbReference>
<feature type="compositionally biased region" description="Polar residues" evidence="1">
    <location>
        <begin position="1"/>
        <end position="11"/>
    </location>
</feature>
<feature type="region of interest" description="Disordered" evidence="1">
    <location>
        <begin position="502"/>
        <end position="538"/>
    </location>
</feature>
<evidence type="ECO:0000313" key="3">
    <source>
        <dbReference type="EMBL" id="MBB4883438.1"/>
    </source>
</evidence>
<accession>A0A4Y8X1I4</accession>